<name>A0A085MC85_9BILA</name>
<evidence type="ECO:0000256" key="5">
    <source>
        <dbReference type="ARBA" id="ARBA00023136"/>
    </source>
</evidence>
<dbReference type="Proteomes" id="UP000030764">
    <property type="component" value="Unassembled WGS sequence"/>
</dbReference>
<dbReference type="Pfam" id="PF04930">
    <property type="entry name" value="FUN14"/>
    <property type="match status" value="1"/>
</dbReference>
<evidence type="ECO:0008006" key="9">
    <source>
        <dbReference type="Google" id="ProtNLM"/>
    </source>
</evidence>
<dbReference type="PANTHER" id="PTHR21346:SF0">
    <property type="entry name" value="RE45833P"/>
    <property type="match status" value="1"/>
</dbReference>
<keyword evidence="5" id="KW-0472">Membrane</keyword>
<dbReference type="EMBL" id="KL367481">
    <property type="protein sequence ID" value="KFD71703.1"/>
    <property type="molecule type" value="Genomic_DNA"/>
</dbReference>
<evidence type="ECO:0000313" key="7">
    <source>
        <dbReference type="EMBL" id="KFD71703.1"/>
    </source>
</evidence>
<comment type="subcellular location">
    <subcellularLocation>
        <location evidence="1">Mitochondrion outer membrane</location>
        <topology evidence="1">Multi-pass membrane protein</topology>
    </subcellularLocation>
</comment>
<dbReference type="AlphaFoldDB" id="A0A085MC85"/>
<evidence type="ECO:0000256" key="4">
    <source>
        <dbReference type="ARBA" id="ARBA00022989"/>
    </source>
</evidence>
<feature type="non-terminal residue" evidence="6">
    <location>
        <position position="1"/>
    </location>
</feature>
<sequence>LSLSHAKAITVPHARLIYLNLQLSNGLAIFIEVQNAETTSLLHQTNYKTEILELMNDYRRTEARRLASDSCSGPCKHFVETLRRIGKSPAAEQILVGGGSGWAAGFVFVKFGRYAAVAIGTTVLVLQIAVHRRYVTIDWKNLEGTSQAAQERLDRVLHGEASSTILSAKNFLKDNAYFVVAFSAGFLIGLGTG</sequence>
<keyword evidence="3" id="KW-0812">Transmembrane</keyword>
<proteinExistence type="inferred from homology"/>
<dbReference type="GO" id="GO:0005741">
    <property type="term" value="C:mitochondrial outer membrane"/>
    <property type="evidence" value="ECO:0007669"/>
    <property type="project" value="UniProtKB-SubCell"/>
</dbReference>
<evidence type="ECO:0000256" key="1">
    <source>
        <dbReference type="ARBA" id="ARBA00004374"/>
    </source>
</evidence>
<reference evidence="6 8" key="1">
    <citation type="journal article" date="2014" name="Nat. Genet.">
        <title>Genome and transcriptome of the porcine whipworm Trichuris suis.</title>
        <authorList>
            <person name="Jex A.R."/>
            <person name="Nejsum P."/>
            <person name="Schwarz E.M."/>
            <person name="Hu L."/>
            <person name="Young N.D."/>
            <person name="Hall R.S."/>
            <person name="Korhonen P.K."/>
            <person name="Liao S."/>
            <person name="Thamsborg S."/>
            <person name="Xia J."/>
            <person name="Xu P."/>
            <person name="Wang S."/>
            <person name="Scheerlinck J.P."/>
            <person name="Hofmann A."/>
            <person name="Sternberg P.W."/>
            <person name="Wang J."/>
            <person name="Gasser R.B."/>
        </authorList>
    </citation>
    <scope>NUCLEOTIDE SEQUENCE [LARGE SCALE GENOMIC DNA]</scope>
    <source>
        <strain evidence="7">DCEP-RM93F</strain>
        <strain evidence="6">DCEP-RM93M</strain>
    </source>
</reference>
<keyword evidence="4" id="KW-1133">Transmembrane helix</keyword>
<organism evidence="6 8">
    <name type="scientific">Trichuris suis</name>
    <name type="common">pig whipworm</name>
    <dbReference type="NCBI Taxonomy" id="68888"/>
    <lineage>
        <taxon>Eukaryota</taxon>
        <taxon>Metazoa</taxon>
        <taxon>Ecdysozoa</taxon>
        <taxon>Nematoda</taxon>
        <taxon>Enoplea</taxon>
        <taxon>Dorylaimia</taxon>
        <taxon>Trichinellida</taxon>
        <taxon>Trichuridae</taxon>
        <taxon>Trichuris</taxon>
    </lineage>
</organism>
<dbReference type="InterPro" id="IPR007014">
    <property type="entry name" value="FUN14"/>
</dbReference>
<dbReference type="GO" id="GO:0000422">
    <property type="term" value="P:autophagy of mitochondrion"/>
    <property type="evidence" value="ECO:0007669"/>
    <property type="project" value="TreeGrafter"/>
</dbReference>
<comment type="similarity">
    <text evidence="2">Belongs to the FUN14 family.</text>
</comment>
<accession>A0A085MC85</accession>
<gene>
    <name evidence="6" type="ORF">M513_04265</name>
    <name evidence="7" type="ORF">M514_04265</name>
</gene>
<dbReference type="Proteomes" id="UP000030758">
    <property type="component" value="Unassembled WGS sequence"/>
</dbReference>
<evidence type="ECO:0000313" key="6">
    <source>
        <dbReference type="EMBL" id="KFD54831.1"/>
    </source>
</evidence>
<evidence type="ECO:0000256" key="3">
    <source>
        <dbReference type="ARBA" id="ARBA00022692"/>
    </source>
</evidence>
<evidence type="ECO:0000313" key="8">
    <source>
        <dbReference type="Proteomes" id="UP000030764"/>
    </source>
</evidence>
<protein>
    <recommendedName>
        <fullName evidence="9">FUN14 family protein</fullName>
    </recommendedName>
</protein>
<dbReference type="EMBL" id="KL363204">
    <property type="protein sequence ID" value="KFD54831.1"/>
    <property type="molecule type" value="Genomic_DNA"/>
</dbReference>
<dbReference type="PANTHER" id="PTHR21346">
    <property type="entry name" value="FUN14 DOMAIN CONTAINING"/>
    <property type="match status" value="1"/>
</dbReference>
<evidence type="ECO:0000256" key="2">
    <source>
        <dbReference type="ARBA" id="ARBA00009160"/>
    </source>
</evidence>
<keyword evidence="8" id="KW-1185">Reference proteome</keyword>